<keyword evidence="4" id="KW-1185">Reference proteome</keyword>
<gene>
    <name evidence="3" type="ORF">RCZ01_07870</name>
</gene>
<protein>
    <submittedName>
        <fullName evidence="3">Arsenate reductase</fullName>
    </submittedName>
</protein>
<comment type="similarity">
    <text evidence="1 2">Belongs to the ArsC family.</text>
</comment>
<dbReference type="SUPFAM" id="SSF52833">
    <property type="entry name" value="Thioredoxin-like"/>
    <property type="match status" value="1"/>
</dbReference>
<sequence length="121" mass="14447">MNKIYYLSTCDTCKRILKELDFSEKFDLQDIKKNPISEEELSFLKDKVGSYEKLFNKRSQLYKQRNLKDQNLSENDYKNFILEHYTFLVRPVMIVDNQVFVGNSSKVISEVKDKLQILHNQ</sequence>
<evidence type="ECO:0000256" key="2">
    <source>
        <dbReference type="PROSITE-ProRule" id="PRU01282"/>
    </source>
</evidence>
<evidence type="ECO:0000256" key="1">
    <source>
        <dbReference type="ARBA" id="ARBA00007198"/>
    </source>
</evidence>
<dbReference type="Proteomes" id="UP000398217">
    <property type="component" value="Unassembled WGS sequence"/>
</dbReference>
<dbReference type="EMBL" id="BLBC01000005">
    <property type="protein sequence ID" value="GET45485.1"/>
    <property type="molecule type" value="Genomic_DNA"/>
</dbReference>
<dbReference type="Gene3D" id="3.40.30.10">
    <property type="entry name" value="Glutaredoxin"/>
    <property type="match status" value="1"/>
</dbReference>
<dbReference type="OrthoDB" id="1120494at2"/>
<dbReference type="RefSeq" id="WP_155284148.1">
    <property type="nucleotide sequence ID" value="NZ_BLBC01000005.1"/>
</dbReference>
<dbReference type="InterPro" id="IPR036249">
    <property type="entry name" value="Thioredoxin-like_sf"/>
</dbReference>
<dbReference type="Pfam" id="PF03960">
    <property type="entry name" value="ArsC"/>
    <property type="match status" value="1"/>
</dbReference>
<dbReference type="PANTHER" id="PTHR30041:SF8">
    <property type="entry name" value="PROTEIN YFFB"/>
    <property type="match status" value="1"/>
</dbReference>
<dbReference type="PANTHER" id="PTHR30041">
    <property type="entry name" value="ARSENATE REDUCTASE"/>
    <property type="match status" value="1"/>
</dbReference>
<evidence type="ECO:0000313" key="4">
    <source>
        <dbReference type="Proteomes" id="UP000398217"/>
    </source>
</evidence>
<name>A0A5M4B863_9FLAO</name>
<comment type="caution">
    <text evidence="3">The sequence shown here is derived from an EMBL/GenBank/DDBJ whole genome shotgun (WGS) entry which is preliminary data.</text>
</comment>
<proteinExistence type="inferred from homology"/>
<dbReference type="PROSITE" id="PS51353">
    <property type="entry name" value="ARSC"/>
    <property type="match status" value="1"/>
</dbReference>
<organism evidence="3 4">
    <name type="scientific">Capnocytophaga felis</name>
    <dbReference type="NCBI Taxonomy" id="2267611"/>
    <lineage>
        <taxon>Bacteria</taxon>
        <taxon>Pseudomonadati</taxon>
        <taxon>Bacteroidota</taxon>
        <taxon>Flavobacteriia</taxon>
        <taxon>Flavobacteriales</taxon>
        <taxon>Flavobacteriaceae</taxon>
        <taxon>Capnocytophaga</taxon>
    </lineage>
</organism>
<accession>A0A5M4B863</accession>
<dbReference type="InterPro" id="IPR006660">
    <property type="entry name" value="Arsenate_reductase-like"/>
</dbReference>
<dbReference type="AlphaFoldDB" id="A0A5M4B863"/>
<evidence type="ECO:0000313" key="3">
    <source>
        <dbReference type="EMBL" id="GET45485.1"/>
    </source>
</evidence>
<reference evidence="4" key="1">
    <citation type="journal article" date="2020" name="Int. J. Syst. Evol. Microbiol.">
        <title>Capnocytophaga felis sp. nov. isolated from the feline oral cavity.</title>
        <authorList>
            <person name="Suzuki M."/>
            <person name="Umeda K."/>
            <person name="Kimura M."/>
            <person name="Imaoka K."/>
            <person name="Morikawa S."/>
            <person name="Maeda K."/>
        </authorList>
    </citation>
    <scope>NUCLEOTIDE SEQUENCE [LARGE SCALE GENOMIC DNA]</scope>
    <source>
        <strain evidence="4">KC07070</strain>
    </source>
</reference>